<reference evidence="3 4" key="1">
    <citation type="submission" date="2022-05" db="EMBL/GenBank/DDBJ databases">
        <title>Novel Pseudomonas spp. Isolated from a Rainbow Trout Aquaculture Facility.</title>
        <authorList>
            <person name="Testerman T."/>
            <person name="Graf J."/>
        </authorList>
    </citation>
    <scope>NUCLEOTIDE SEQUENCE [LARGE SCALE GENOMIC DNA]</scope>
    <source>
        <strain evidence="3 4">ID681</strain>
    </source>
</reference>
<organism evidence="3 4">
    <name type="scientific">Pseudomonas fontis</name>
    <dbReference type="NCBI Taxonomy" id="2942633"/>
    <lineage>
        <taxon>Bacteria</taxon>
        <taxon>Pseudomonadati</taxon>
        <taxon>Pseudomonadota</taxon>
        <taxon>Gammaproteobacteria</taxon>
        <taxon>Pseudomonadales</taxon>
        <taxon>Pseudomonadaceae</taxon>
        <taxon>Pseudomonas</taxon>
    </lineage>
</organism>
<evidence type="ECO:0000313" key="4">
    <source>
        <dbReference type="Proteomes" id="UP001148203"/>
    </source>
</evidence>
<name>A0ABT5NPV3_9PSED</name>
<proteinExistence type="predicted"/>
<dbReference type="EMBL" id="JAMDGY010000017">
    <property type="protein sequence ID" value="MDD0990192.1"/>
    <property type="molecule type" value="Genomic_DNA"/>
</dbReference>
<accession>A0ABT5NPV3</accession>
<feature type="domain" description="Toxin VasX N-terminal region" evidence="2">
    <location>
        <begin position="21"/>
        <end position="168"/>
    </location>
</feature>
<evidence type="ECO:0000259" key="2">
    <source>
        <dbReference type="Pfam" id="PF20249"/>
    </source>
</evidence>
<sequence>MSLSQLIAISIAEAALPVDACLACQRKGLPILPLRRALVPDLRPAYVAPLSGGSRVETTLGLRTLRAGYLYVLLDRKVWEAYEVTEQGHLRRFNPYEPVPGPPKSLPAQCLNENHDIPSSFLTLDSKTYATAWIAFASDPWAVSVLNAYKTGKAPAGRFQVLDLAQARDNPAELGLAMTPGNLQVDREVFEYAHQLPGEFASVHGFHSQFLRRTAVSGHVINAIAEHQLEQGVLALALDDTVGLVQEYNSALGLDSHSPDMAGRARAGLPDTDLADPPGDSRHAPPVGRTTGLRLRATDR</sequence>
<gene>
    <name evidence="3" type="ORF">M5G11_06525</name>
</gene>
<dbReference type="InterPro" id="IPR048126">
    <property type="entry name" value="Toxin_VasX"/>
</dbReference>
<protein>
    <recommendedName>
        <fullName evidence="2">Toxin VasX N-terminal region domain-containing protein</fullName>
    </recommendedName>
</protein>
<comment type="caution">
    <text evidence="3">The sequence shown here is derived from an EMBL/GenBank/DDBJ whole genome shotgun (WGS) entry which is preliminary data.</text>
</comment>
<dbReference type="CDD" id="cd20707">
    <property type="entry name" value="MIX_III"/>
    <property type="match status" value="1"/>
</dbReference>
<dbReference type="Proteomes" id="UP001148203">
    <property type="component" value="Unassembled WGS sequence"/>
</dbReference>
<dbReference type="Pfam" id="PF20249">
    <property type="entry name" value="VasX_N"/>
    <property type="match status" value="1"/>
</dbReference>
<evidence type="ECO:0000256" key="1">
    <source>
        <dbReference type="SAM" id="MobiDB-lite"/>
    </source>
</evidence>
<dbReference type="NCBIfam" id="NF041559">
    <property type="entry name" value="BTH_I2691_fam"/>
    <property type="match status" value="1"/>
</dbReference>
<dbReference type="InterPro" id="IPR046864">
    <property type="entry name" value="VasX_N"/>
</dbReference>
<keyword evidence="4" id="KW-1185">Reference proteome</keyword>
<feature type="region of interest" description="Disordered" evidence="1">
    <location>
        <begin position="253"/>
        <end position="300"/>
    </location>
</feature>
<evidence type="ECO:0000313" key="3">
    <source>
        <dbReference type="EMBL" id="MDD0990192.1"/>
    </source>
</evidence>